<sequence length="308" mass="33604">MQYGGQYIPAQQNWTQVQPGYLEHFQRTTKHYTTPGGSQTIEFQHPTRSGIVGKVHNLTHRAAENINGSGDARSRWSYFALTEPLLHEFRAKTAYGDKSKLSGWIYVSQNHFGWISHTDGQNKVVTSLIPWSNVVDIVPSNRTSAGKGVYRFEPAGTAAGSANRADGFQLFTGDGTVYQFFALKKNAEAFFNTLVGVWQVRQPPTFITGLTRSGFQPAVGEGYQAGFPSMSELNSTGQSSEAYSLSREAYQISHPAITPMSIPQYPVGTVGVVQPGVVERGLKPELVTPGLHAPINLGQTAPGQKTLL</sequence>
<dbReference type="AlphaFoldDB" id="A0A2P6N565"/>
<comment type="caution">
    <text evidence="1">The sequence shown here is derived from an EMBL/GenBank/DDBJ whole genome shotgun (WGS) entry which is preliminary data.</text>
</comment>
<reference evidence="1 2" key="1">
    <citation type="journal article" date="2018" name="Genome Biol. Evol.">
        <title>Multiple Roots of Fruiting Body Formation in Amoebozoa.</title>
        <authorList>
            <person name="Hillmann F."/>
            <person name="Forbes G."/>
            <person name="Novohradska S."/>
            <person name="Ferling I."/>
            <person name="Riege K."/>
            <person name="Groth M."/>
            <person name="Westermann M."/>
            <person name="Marz M."/>
            <person name="Spaller T."/>
            <person name="Winckler T."/>
            <person name="Schaap P."/>
            <person name="Glockner G."/>
        </authorList>
    </citation>
    <scope>NUCLEOTIDE SEQUENCE [LARGE SCALE GENOMIC DNA]</scope>
    <source>
        <strain evidence="1 2">Jena</strain>
    </source>
</reference>
<evidence type="ECO:0000313" key="1">
    <source>
        <dbReference type="EMBL" id="PRP79091.1"/>
    </source>
</evidence>
<dbReference type="Proteomes" id="UP000241769">
    <property type="component" value="Unassembled WGS sequence"/>
</dbReference>
<dbReference type="InParanoid" id="A0A2P6N565"/>
<proteinExistence type="predicted"/>
<accession>A0A2P6N565</accession>
<protein>
    <submittedName>
        <fullName evidence="1">Uncharacterized protein</fullName>
    </submittedName>
</protein>
<gene>
    <name evidence="1" type="ORF">PROFUN_13153</name>
</gene>
<name>A0A2P6N565_9EUKA</name>
<keyword evidence="2" id="KW-1185">Reference proteome</keyword>
<dbReference type="EMBL" id="MDYQ01000197">
    <property type="protein sequence ID" value="PRP79091.1"/>
    <property type="molecule type" value="Genomic_DNA"/>
</dbReference>
<evidence type="ECO:0000313" key="2">
    <source>
        <dbReference type="Proteomes" id="UP000241769"/>
    </source>
</evidence>
<organism evidence="1 2">
    <name type="scientific">Planoprotostelium fungivorum</name>
    <dbReference type="NCBI Taxonomy" id="1890364"/>
    <lineage>
        <taxon>Eukaryota</taxon>
        <taxon>Amoebozoa</taxon>
        <taxon>Evosea</taxon>
        <taxon>Variosea</taxon>
        <taxon>Cavosteliida</taxon>
        <taxon>Cavosteliaceae</taxon>
        <taxon>Planoprotostelium</taxon>
    </lineage>
</organism>